<evidence type="ECO:0000313" key="7">
    <source>
        <dbReference type="Proteomes" id="UP000576969"/>
    </source>
</evidence>
<dbReference type="InterPro" id="IPR036661">
    <property type="entry name" value="Luciferase-like_sf"/>
</dbReference>
<dbReference type="NCBIfam" id="TIGR03560">
    <property type="entry name" value="F420_Rv1855c"/>
    <property type="match status" value="1"/>
</dbReference>
<dbReference type="SUPFAM" id="SSF51679">
    <property type="entry name" value="Bacterial luciferase-like"/>
    <property type="match status" value="1"/>
</dbReference>
<keyword evidence="3" id="KW-0560">Oxidoreductase</keyword>
<dbReference type="PANTHER" id="PTHR42847:SF8">
    <property type="entry name" value="CONSERVED PROTEIN"/>
    <property type="match status" value="1"/>
</dbReference>
<proteinExistence type="predicted"/>
<keyword evidence="7" id="KW-1185">Reference proteome</keyword>
<dbReference type="Gene3D" id="3.20.20.30">
    <property type="entry name" value="Luciferase-like domain"/>
    <property type="match status" value="1"/>
</dbReference>
<keyword evidence="2" id="KW-0288">FMN</keyword>
<comment type="caution">
    <text evidence="6">The sequence shown here is derived from an EMBL/GenBank/DDBJ whole genome shotgun (WGS) entry which is preliminary data.</text>
</comment>
<sequence length="288" mass="31855">MRTGIHYWNYTTPGGEAAIAEDIVATAKVAEDGGFDQFTVMDHWFQMDATGDAAQPMLEAYTTLGFVAAHTSRLRIGPLVVGVTYRHPGLLAKTATTLDVLSSGRSFFGIGAAWYEREHAALGVPFPPIADRFERLEETLRIAKQMWGDDDGPFEGRHYRLAQTLNSPQPVASPHPPIMIGGKGKRKTLRLAAQFAQIVNFTSADPEEVAELLDVLRRHCDDVGTDYDAIEKQALAGRLNPDAPGWLDQVKRLRDLGIDLVVLSVRPDRQLEWVERLATEVVPRVAEL</sequence>
<evidence type="ECO:0000256" key="2">
    <source>
        <dbReference type="ARBA" id="ARBA00022643"/>
    </source>
</evidence>
<accession>A0A7Y9GNB2</accession>
<dbReference type="Pfam" id="PF00296">
    <property type="entry name" value="Bac_luciferase"/>
    <property type="match status" value="1"/>
</dbReference>
<dbReference type="GO" id="GO:0008726">
    <property type="term" value="F:alkanesulfonate monooxygenase activity"/>
    <property type="evidence" value="ECO:0007669"/>
    <property type="project" value="TreeGrafter"/>
</dbReference>
<evidence type="ECO:0000256" key="1">
    <source>
        <dbReference type="ARBA" id="ARBA00022630"/>
    </source>
</evidence>
<organism evidence="6 7">
    <name type="scientific">Microbacterium immunditiarum</name>
    <dbReference type="NCBI Taxonomy" id="337480"/>
    <lineage>
        <taxon>Bacteria</taxon>
        <taxon>Bacillati</taxon>
        <taxon>Actinomycetota</taxon>
        <taxon>Actinomycetes</taxon>
        <taxon>Micrococcales</taxon>
        <taxon>Microbacteriaceae</taxon>
        <taxon>Microbacterium</taxon>
    </lineage>
</organism>
<protein>
    <submittedName>
        <fullName evidence="6">F420-dependent oxidoreductase-like protein</fullName>
    </submittedName>
</protein>
<evidence type="ECO:0000259" key="5">
    <source>
        <dbReference type="Pfam" id="PF00296"/>
    </source>
</evidence>
<dbReference type="GO" id="GO:0046306">
    <property type="term" value="P:alkanesulfonate catabolic process"/>
    <property type="evidence" value="ECO:0007669"/>
    <property type="project" value="TreeGrafter"/>
</dbReference>
<dbReference type="RefSeq" id="WP_179489151.1">
    <property type="nucleotide sequence ID" value="NZ_JACCBV010000001.1"/>
</dbReference>
<dbReference type="InterPro" id="IPR011251">
    <property type="entry name" value="Luciferase-like_dom"/>
</dbReference>
<feature type="domain" description="Luciferase-like" evidence="5">
    <location>
        <begin position="19"/>
        <end position="226"/>
    </location>
</feature>
<dbReference type="Proteomes" id="UP000576969">
    <property type="component" value="Unassembled WGS sequence"/>
</dbReference>
<name>A0A7Y9GNB2_9MICO</name>
<dbReference type="EMBL" id="JACCBV010000001">
    <property type="protein sequence ID" value="NYE19668.1"/>
    <property type="molecule type" value="Genomic_DNA"/>
</dbReference>
<keyword evidence="1" id="KW-0285">Flavoprotein</keyword>
<evidence type="ECO:0000256" key="3">
    <source>
        <dbReference type="ARBA" id="ARBA00023002"/>
    </source>
</evidence>
<dbReference type="InterPro" id="IPR050172">
    <property type="entry name" value="SsuD_RutA_monooxygenase"/>
</dbReference>
<evidence type="ECO:0000313" key="6">
    <source>
        <dbReference type="EMBL" id="NYE19668.1"/>
    </source>
</evidence>
<keyword evidence="4" id="KW-0503">Monooxygenase</keyword>
<dbReference type="AlphaFoldDB" id="A0A7Y9GNB2"/>
<gene>
    <name evidence="6" type="ORF">BJ991_001696</name>
</gene>
<dbReference type="InterPro" id="IPR019952">
    <property type="entry name" value="F420_OxRdatse_Rv1855c_pred"/>
</dbReference>
<reference evidence="6 7" key="1">
    <citation type="submission" date="2020-07" db="EMBL/GenBank/DDBJ databases">
        <title>Sequencing the genomes of 1000 actinobacteria strains.</title>
        <authorList>
            <person name="Klenk H.-P."/>
        </authorList>
    </citation>
    <scope>NUCLEOTIDE SEQUENCE [LARGE SCALE GENOMIC DNA]</scope>
    <source>
        <strain evidence="6 7">DSM 24662</strain>
    </source>
</reference>
<evidence type="ECO:0000256" key="4">
    <source>
        <dbReference type="ARBA" id="ARBA00023033"/>
    </source>
</evidence>
<dbReference type="PANTHER" id="PTHR42847">
    <property type="entry name" value="ALKANESULFONATE MONOOXYGENASE"/>
    <property type="match status" value="1"/>
</dbReference>